<dbReference type="AlphaFoldDB" id="A0A182QTM6"/>
<proteinExistence type="predicted"/>
<evidence type="ECO:0000313" key="3">
    <source>
        <dbReference type="Proteomes" id="UP000075886"/>
    </source>
</evidence>
<dbReference type="EnsemblMetazoa" id="AFAF016620-RA">
    <property type="protein sequence ID" value="AFAF016620-PA"/>
    <property type="gene ID" value="AFAF016620"/>
</dbReference>
<name>A0A182QTM6_9DIPT</name>
<dbReference type="EMBL" id="AXCN02000264">
    <property type="status" value="NOT_ANNOTATED_CDS"/>
    <property type="molecule type" value="Genomic_DNA"/>
</dbReference>
<feature type="transmembrane region" description="Helical" evidence="1">
    <location>
        <begin position="175"/>
        <end position="196"/>
    </location>
</feature>
<dbReference type="VEuPathDB" id="VectorBase:AFAF016620"/>
<keyword evidence="1" id="KW-0812">Transmembrane</keyword>
<reference evidence="2" key="2">
    <citation type="submission" date="2020-05" db="UniProtKB">
        <authorList>
            <consortium name="EnsemblMetazoa"/>
        </authorList>
    </citation>
    <scope>IDENTIFICATION</scope>
    <source>
        <strain evidence="2">FAR1</strain>
    </source>
</reference>
<keyword evidence="1" id="KW-0472">Membrane</keyword>
<organism evidence="2 3">
    <name type="scientific">Anopheles farauti</name>
    <dbReference type="NCBI Taxonomy" id="69004"/>
    <lineage>
        <taxon>Eukaryota</taxon>
        <taxon>Metazoa</taxon>
        <taxon>Ecdysozoa</taxon>
        <taxon>Arthropoda</taxon>
        <taxon>Hexapoda</taxon>
        <taxon>Insecta</taxon>
        <taxon>Pterygota</taxon>
        <taxon>Neoptera</taxon>
        <taxon>Endopterygota</taxon>
        <taxon>Diptera</taxon>
        <taxon>Nematocera</taxon>
        <taxon>Culicoidea</taxon>
        <taxon>Culicidae</taxon>
        <taxon>Anophelinae</taxon>
        <taxon>Anopheles</taxon>
    </lineage>
</organism>
<reference evidence="3" key="1">
    <citation type="submission" date="2014-01" db="EMBL/GenBank/DDBJ databases">
        <title>The Genome Sequence of Anopheles farauti FAR1 (V2).</title>
        <authorList>
            <consortium name="The Broad Institute Genomics Platform"/>
            <person name="Neafsey D.E."/>
            <person name="Besansky N."/>
            <person name="Howell P."/>
            <person name="Walton C."/>
            <person name="Young S.K."/>
            <person name="Zeng Q."/>
            <person name="Gargeya S."/>
            <person name="Fitzgerald M."/>
            <person name="Haas B."/>
            <person name="Abouelleil A."/>
            <person name="Allen A.W."/>
            <person name="Alvarado L."/>
            <person name="Arachchi H.M."/>
            <person name="Berlin A.M."/>
            <person name="Chapman S.B."/>
            <person name="Gainer-Dewar J."/>
            <person name="Goldberg J."/>
            <person name="Griggs A."/>
            <person name="Gujja S."/>
            <person name="Hansen M."/>
            <person name="Howarth C."/>
            <person name="Imamovic A."/>
            <person name="Ireland A."/>
            <person name="Larimer J."/>
            <person name="McCowan C."/>
            <person name="Murphy C."/>
            <person name="Pearson M."/>
            <person name="Poon T.W."/>
            <person name="Priest M."/>
            <person name="Roberts A."/>
            <person name="Saif S."/>
            <person name="Shea T."/>
            <person name="Sisk P."/>
            <person name="Sykes S."/>
            <person name="Wortman J."/>
            <person name="Nusbaum C."/>
            <person name="Birren B."/>
        </authorList>
    </citation>
    <scope>NUCLEOTIDE SEQUENCE [LARGE SCALE GENOMIC DNA]</scope>
    <source>
        <strain evidence="3">FAR1</strain>
    </source>
</reference>
<evidence type="ECO:0000313" key="2">
    <source>
        <dbReference type="EnsemblMetazoa" id="AFAF016620-PA"/>
    </source>
</evidence>
<sequence length="257" mass="28292">MSGAENKKTEMETVSRVNGRYLTSGTVCYNGSKYGWAGIGIDDVVELEHHEVLVLAERLDLELGPRVLGQQLLAAVPFDGRLRLRHQLTLEDQPVAIVLLAQLRLLGETWREIMVGHGCSLPVGATTYQCAPGCLATKTMRLTVSATAAAAASRCTPLQDSAYHPRVVVLKKNAAPLYCVVLFLLLLLLLLIFAEFTRLSNAMRLKLDYFHDTNRVCYYHLYARAYAEMLCSPGMTSVASAGFCLCSNQQQLPTPLT</sequence>
<accession>A0A182QTM6</accession>
<protein>
    <submittedName>
        <fullName evidence="2">Uncharacterized protein</fullName>
    </submittedName>
</protein>
<dbReference type="Proteomes" id="UP000075886">
    <property type="component" value="Unassembled WGS sequence"/>
</dbReference>
<keyword evidence="3" id="KW-1185">Reference proteome</keyword>
<evidence type="ECO:0000256" key="1">
    <source>
        <dbReference type="SAM" id="Phobius"/>
    </source>
</evidence>
<keyword evidence="1" id="KW-1133">Transmembrane helix</keyword>